<keyword evidence="3" id="KW-1185">Reference proteome</keyword>
<evidence type="ECO:0000313" key="2">
    <source>
        <dbReference type="EMBL" id="CAA2617352.1"/>
    </source>
</evidence>
<dbReference type="AlphaFoldDB" id="A0A7I8IGQ4"/>
<proteinExistence type="predicted"/>
<evidence type="ECO:0000256" key="1">
    <source>
        <dbReference type="SAM" id="MobiDB-lite"/>
    </source>
</evidence>
<name>A0A7I8IGQ4_SPIIN</name>
<accession>A0A7I8IGQ4</accession>
<feature type="region of interest" description="Disordered" evidence="1">
    <location>
        <begin position="1"/>
        <end position="27"/>
    </location>
</feature>
<dbReference type="EMBL" id="LR743590">
    <property type="protein sequence ID" value="CAA2617352.1"/>
    <property type="molecule type" value="Genomic_DNA"/>
</dbReference>
<gene>
    <name evidence="2" type="ORF">SI7747_03003520</name>
</gene>
<organism evidence="2">
    <name type="scientific">Spirodela intermedia</name>
    <name type="common">Intermediate duckweed</name>
    <dbReference type="NCBI Taxonomy" id="51605"/>
    <lineage>
        <taxon>Eukaryota</taxon>
        <taxon>Viridiplantae</taxon>
        <taxon>Streptophyta</taxon>
        <taxon>Embryophyta</taxon>
        <taxon>Tracheophyta</taxon>
        <taxon>Spermatophyta</taxon>
        <taxon>Magnoliopsida</taxon>
        <taxon>Liliopsida</taxon>
        <taxon>Araceae</taxon>
        <taxon>Lemnoideae</taxon>
        <taxon>Spirodela</taxon>
    </lineage>
</organism>
<evidence type="ECO:0000313" key="3">
    <source>
        <dbReference type="Proteomes" id="UP001189122"/>
    </source>
</evidence>
<reference evidence="2 3" key="1">
    <citation type="submission" date="2019-12" db="EMBL/GenBank/DDBJ databases">
        <authorList>
            <person name="Scholz U."/>
            <person name="Mascher M."/>
            <person name="Fiebig A."/>
        </authorList>
    </citation>
    <scope>NUCLEOTIDE SEQUENCE</scope>
</reference>
<dbReference type="Proteomes" id="UP001189122">
    <property type="component" value="Unassembled WGS sequence"/>
</dbReference>
<protein>
    <submittedName>
        <fullName evidence="2">Uncharacterized protein</fullName>
    </submittedName>
</protein>
<dbReference type="EMBL" id="CACRZD030000003">
    <property type="protein sequence ID" value="CAA6657050.1"/>
    <property type="molecule type" value="Genomic_DNA"/>
</dbReference>
<sequence>MGRRVVSGGCHPAERKNGDFASSPAAVTRRSGKTVTLRLSGDCHPMERNWMEVGRVLGSFILRELHPQVHTARGGSSSHLVCSQEVKGLALKCNITIYSLENLAHKRYGTKPDMV</sequence>